<dbReference type="Proteomes" id="UP000635477">
    <property type="component" value="Unassembled WGS sequence"/>
</dbReference>
<organism evidence="1 2">
    <name type="scientific">Fusarium zealandicum</name>
    <dbReference type="NCBI Taxonomy" id="1053134"/>
    <lineage>
        <taxon>Eukaryota</taxon>
        <taxon>Fungi</taxon>
        <taxon>Dikarya</taxon>
        <taxon>Ascomycota</taxon>
        <taxon>Pezizomycotina</taxon>
        <taxon>Sordariomycetes</taxon>
        <taxon>Hypocreomycetidae</taxon>
        <taxon>Hypocreales</taxon>
        <taxon>Nectriaceae</taxon>
        <taxon>Fusarium</taxon>
        <taxon>Fusarium staphyleae species complex</taxon>
    </lineage>
</organism>
<sequence>MASPRPHWQRPRNGYNGLKSPNYGSVGSNWDQIHEPLDVDSCRFLSLRVRFGHRGPVKPLNIVFDPSWVESSEVINPTLYQDAETHIRGSLIRYVIAPGLPLSTSVIPGVISLMHRRYAPPPLSPVPVLKVEPPRVALGVKQR</sequence>
<evidence type="ECO:0000313" key="1">
    <source>
        <dbReference type="EMBL" id="KAF4975449.1"/>
    </source>
</evidence>
<name>A0A8H4UG22_9HYPO</name>
<reference evidence="1" key="2">
    <citation type="submission" date="2020-05" db="EMBL/GenBank/DDBJ databases">
        <authorList>
            <person name="Kim H.-S."/>
            <person name="Proctor R.H."/>
            <person name="Brown D.W."/>
        </authorList>
    </citation>
    <scope>NUCLEOTIDE SEQUENCE</scope>
    <source>
        <strain evidence="1">NRRL 22465</strain>
    </source>
</reference>
<dbReference type="AlphaFoldDB" id="A0A8H4UG22"/>
<reference evidence="1" key="1">
    <citation type="journal article" date="2020" name="BMC Genomics">
        <title>Correction to: Identification and distribution of gene clusters required for synthesis of sphingolipid metabolism inhibitors in diverse species of the filamentous fungus Fusarium.</title>
        <authorList>
            <person name="Kim H.S."/>
            <person name="Lohmar J.M."/>
            <person name="Busman M."/>
            <person name="Brown D.W."/>
            <person name="Naumann T.A."/>
            <person name="Divon H.H."/>
            <person name="Lysoe E."/>
            <person name="Uhlig S."/>
            <person name="Proctor R.H."/>
        </authorList>
    </citation>
    <scope>NUCLEOTIDE SEQUENCE</scope>
    <source>
        <strain evidence="1">NRRL 22465</strain>
    </source>
</reference>
<dbReference type="EMBL" id="JABEYC010000641">
    <property type="protein sequence ID" value="KAF4975449.1"/>
    <property type="molecule type" value="Genomic_DNA"/>
</dbReference>
<comment type="caution">
    <text evidence="1">The sequence shown here is derived from an EMBL/GenBank/DDBJ whole genome shotgun (WGS) entry which is preliminary data.</text>
</comment>
<proteinExistence type="predicted"/>
<accession>A0A8H4UG22</accession>
<evidence type="ECO:0000313" key="2">
    <source>
        <dbReference type="Proteomes" id="UP000635477"/>
    </source>
</evidence>
<keyword evidence="2" id="KW-1185">Reference proteome</keyword>
<protein>
    <submittedName>
        <fullName evidence="1">Uncharacterized protein</fullName>
    </submittedName>
</protein>
<gene>
    <name evidence="1" type="ORF">FZEAL_7769</name>
</gene>